<dbReference type="InterPro" id="IPR012416">
    <property type="entry name" value="CBP60"/>
</dbReference>
<dbReference type="PANTHER" id="PTHR31713">
    <property type="entry name" value="OS02G0177800 PROTEIN"/>
    <property type="match status" value="1"/>
</dbReference>
<dbReference type="GO" id="GO:0003700">
    <property type="term" value="F:DNA-binding transcription factor activity"/>
    <property type="evidence" value="ECO:0000318"/>
    <property type="project" value="GO_Central"/>
</dbReference>
<dbReference type="GO" id="GO:0005634">
    <property type="term" value="C:nucleus"/>
    <property type="evidence" value="ECO:0000318"/>
    <property type="project" value="GO_Central"/>
</dbReference>
<dbReference type="GO" id="GO:0080142">
    <property type="term" value="P:regulation of salicylic acid biosynthetic process"/>
    <property type="evidence" value="ECO:0000318"/>
    <property type="project" value="GO_Central"/>
</dbReference>
<feature type="compositionally biased region" description="Polar residues" evidence="1">
    <location>
        <begin position="338"/>
        <end position="351"/>
    </location>
</feature>
<accession>A0A059C915</accession>
<dbReference type="Pfam" id="PF20451">
    <property type="entry name" value="Calmod_bind_M"/>
    <property type="match status" value="1"/>
</dbReference>
<feature type="domain" description="Calmodulin binding protein central" evidence="3">
    <location>
        <begin position="87"/>
        <end position="151"/>
    </location>
</feature>
<dbReference type="Gramene" id="KCW74749">
    <property type="protein sequence ID" value="KCW74749"/>
    <property type="gene ID" value="EUGRSUZ_E03471"/>
</dbReference>
<proteinExistence type="predicted"/>
<dbReference type="InterPro" id="IPR046830">
    <property type="entry name" value="Calmod_bind_M"/>
</dbReference>
<protein>
    <submittedName>
        <fullName evidence="4">Uncharacterized protein</fullName>
    </submittedName>
</protein>
<dbReference type="InterPro" id="IPR046831">
    <property type="entry name" value="Calmodulin_bind_N"/>
</dbReference>
<evidence type="ECO:0000259" key="3">
    <source>
        <dbReference type="Pfam" id="PF20451"/>
    </source>
</evidence>
<feature type="region of interest" description="Disordered" evidence="1">
    <location>
        <begin position="331"/>
        <end position="388"/>
    </location>
</feature>
<name>A0A059C915_EUCGR</name>
<feature type="compositionally biased region" description="Polar residues" evidence="1">
    <location>
        <begin position="371"/>
        <end position="380"/>
    </location>
</feature>
<feature type="domain" description="Calmodulin binding protein-like N-terminal" evidence="2">
    <location>
        <begin position="2"/>
        <end position="73"/>
    </location>
</feature>
<dbReference type="STRING" id="71139.A0A059C915"/>
<evidence type="ECO:0000313" key="4">
    <source>
        <dbReference type="EMBL" id="KCW74749.1"/>
    </source>
</evidence>
<sequence>MVEKRRQKGLLLTGDLRLTLKGGVGELQDLIFMDNSSWDSSKKFRIGVKVASGYCENTRIREGITNAFRVKEHRGESSKKHHPPQSKDEVWRLEKIAKDGKSHQKLKEAGIHNVEDFRQQLHMDPQRLRKVLGTSITLKNWDCLIAHAKTCPDWKPSSENPVGMGEHAAVFNNDHHLTSLINDKYRATDQLSSQEKFTGETYSGSMQKNSSHVSEGQIGNLVPVQCNLAPPTCATPVGPEVPQANAGSTVEGHYNDVTARPSQVQSHKTNCGYAMEYAVDGSAPLAARQPIAAVCLNCQFPQGDDGSTSFRPPIQSRYIFAQDAMRSQMFDPSRRMDASTSGCQWSSTLSPSEGDDVMGYLQLDDADDPRNYSNQPNDHTFFQIPPSG</sequence>
<dbReference type="AlphaFoldDB" id="A0A059C915"/>
<dbReference type="PANTHER" id="PTHR31713:SF100">
    <property type="entry name" value="CALMODULIN-BINDING PROTEIN 60 B"/>
    <property type="match status" value="1"/>
</dbReference>
<dbReference type="GO" id="GO:0043565">
    <property type="term" value="F:sequence-specific DNA binding"/>
    <property type="evidence" value="ECO:0000318"/>
    <property type="project" value="GO_Central"/>
</dbReference>
<dbReference type="InParanoid" id="A0A059C915"/>
<dbReference type="GO" id="GO:0005516">
    <property type="term" value="F:calmodulin binding"/>
    <property type="evidence" value="ECO:0007669"/>
    <property type="project" value="InterPro"/>
</dbReference>
<dbReference type="Pfam" id="PF07887">
    <property type="entry name" value="Calmodulin_bind"/>
    <property type="match status" value="1"/>
</dbReference>
<reference evidence="4" key="1">
    <citation type="submission" date="2013-07" db="EMBL/GenBank/DDBJ databases">
        <title>The genome of Eucalyptus grandis.</title>
        <authorList>
            <person name="Schmutz J."/>
            <person name="Hayes R."/>
            <person name="Myburg A."/>
            <person name="Tuskan G."/>
            <person name="Grattapaglia D."/>
            <person name="Rokhsar D.S."/>
        </authorList>
    </citation>
    <scope>NUCLEOTIDE SEQUENCE</scope>
    <source>
        <tissue evidence="4">Leaf extractions</tissue>
    </source>
</reference>
<organism evidence="4">
    <name type="scientific">Eucalyptus grandis</name>
    <name type="common">Flooded gum</name>
    <dbReference type="NCBI Taxonomy" id="71139"/>
    <lineage>
        <taxon>Eukaryota</taxon>
        <taxon>Viridiplantae</taxon>
        <taxon>Streptophyta</taxon>
        <taxon>Embryophyta</taxon>
        <taxon>Tracheophyta</taxon>
        <taxon>Spermatophyta</taxon>
        <taxon>Magnoliopsida</taxon>
        <taxon>eudicotyledons</taxon>
        <taxon>Gunneridae</taxon>
        <taxon>Pentapetalae</taxon>
        <taxon>rosids</taxon>
        <taxon>malvids</taxon>
        <taxon>Myrtales</taxon>
        <taxon>Myrtaceae</taxon>
        <taxon>Myrtoideae</taxon>
        <taxon>Eucalypteae</taxon>
        <taxon>Eucalyptus</taxon>
    </lineage>
</organism>
<dbReference type="EMBL" id="KK198757">
    <property type="protein sequence ID" value="KCW74749.1"/>
    <property type="molecule type" value="Genomic_DNA"/>
</dbReference>
<evidence type="ECO:0000256" key="1">
    <source>
        <dbReference type="SAM" id="MobiDB-lite"/>
    </source>
</evidence>
<gene>
    <name evidence="4" type="ORF">EUGRSUZ_E03471</name>
</gene>
<evidence type="ECO:0000259" key="2">
    <source>
        <dbReference type="Pfam" id="PF07887"/>
    </source>
</evidence>